<comment type="similarity">
    <text evidence="6">Belongs to the RuvA family.</text>
</comment>
<dbReference type="Proteomes" id="UP000504752">
    <property type="component" value="Chromosome"/>
</dbReference>
<dbReference type="SUPFAM" id="SSF47781">
    <property type="entry name" value="RuvA domain 2-like"/>
    <property type="match status" value="1"/>
</dbReference>
<evidence type="ECO:0000256" key="4">
    <source>
        <dbReference type="ARBA" id="ARBA00023172"/>
    </source>
</evidence>
<dbReference type="AlphaFoldDB" id="A0A6M8B1T6"/>
<dbReference type="InterPro" id="IPR000085">
    <property type="entry name" value="RuvA"/>
</dbReference>
<keyword evidence="3 6" id="KW-0238">DNA-binding</keyword>
<dbReference type="Pfam" id="PF01330">
    <property type="entry name" value="RuvA_N"/>
    <property type="match status" value="1"/>
</dbReference>
<feature type="region of interest" description="Domain III" evidence="6">
    <location>
        <begin position="158"/>
        <end position="213"/>
    </location>
</feature>
<reference evidence="9 10" key="1">
    <citation type="submission" date="2020-05" db="EMBL/GenBank/DDBJ databases">
        <title>Actinomyces sp. zg-325.</title>
        <authorList>
            <person name="Yang C."/>
        </authorList>
    </citation>
    <scope>NUCLEOTIDE SEQUENCE [LARGE SCALE GENOMIC DNA]</scope>
    <source>
        <strain evidence="10">zg-325</strain>
    </source>
</reference>
<dbReference type="InterPro" id="IPR013849">
    <property type="entry name" value="DNA_helicase_Holl-junc_RuvA_I"/>
</dbReference>
<dbReference type="InterPro" id="IPR010994">
    <property type="entry name" value="RuvA_2-like"/>
</dbReference>
<evidence type="ECO:0000256" key="1">
    <source>
        <dbReference type="ARBA" id="ARBA00022490"/>
    </source>
</evidence>
<dbReference type="EMBL" id="CP053642">
    <property type="protein sequence ID" value="QKD79792.1"/>
    <property type="molecule type" value="Genomic_DNA"/>
</dbReference>
<comment type="domain">
    <text evidence="6">Has three domains with a flexible linker between the domains II and III and assumes an 'L' shape. Domain III is highly mobile and contacts RuvB.</text>
</comment>
<dbReference type="SMART" id="SM00278">
    <property type="entry name" value="HhH1"/>
    <property type="match status" value="2"/>
</dbReference>
<evidence type="ECO:0000259" key="8">
    <source>
        <dbReference type="SMART" id="SM00278"/>
    </source>
</evidence>
<dbReference type="Pfam" id="PF14520">
    <property type="entry name" value="HHH_5"/>
    <property type="match status" value="1"/>
</dbReference>
<keyword evidence="1 6" id="KW-0963">Cytoplasm</keyword>
<dbReference type="CDD" id="cd14332">
    <property type="entry name" value="UBA_RuvA_C"/>
    <property type="match status" value="1"/>
</dbReference>
<dbReference type="GO" id="GO:0006310">
    <property type="term" value="P:DNA recombination"/>
    <property type="evidence" value="ECO:0007669"/>
    <property type="project" value="UniProtKB-UniRule"/>
</dbReference>
<dbReference type="GO" id="GO:0000400">
    <property type="term" value="F:four-way junction DNA binding"/>
    <property type="evidence" value="ECO:0007669"/>
    <property type="project" value="UniProtKB-UniRule"/>
</dbReference>
<evidence type="ECO:0000256" key="5">
    <source>
        <dbReference type="ARBA" id="ARBA00023204"/>
    </source>
</evidence>
<feature type="domain" description="Helix-hairpin-helix DNA-binding motif class 1" evidence="8">
    <location>
        <begin position="72"/>
        <end position="91"/>
    </location>
</feature>
<dbReference type="Pfam" id="PF07499">
    <property type="entry name" value="RuvA_C"/>
    <property type="match status" value="1"/>
</dbReference>
<dbReference type="InterPro" id="IPR011114">
    <property type="entry name" value="RuvA_C"/>
</dbReference>
<keyword evidence="4 6" id="KW-0233">DNA recombination</keyword>
<dbReference type="GO" id="GO:0006281">
    <property type="term" value="P:DNA repair"/>
    <property type="evidence" value="ECO:0007669"/>
    <property type="project" value="UniProtKB-UniRule"/>
</dbReference>
<dbReference type="HAMAP" id="MF_00031">
    <property type="entry name" value="DNA_HJ_migration_RuvA"/>
    <property type="match status" value="1"/>
</dbReference>
<dbReference type="GO" id="GO:0048476">
    <property type="term" value="C:Holliday junction resolvase complex"/>
    <property type="evidence" value="ECO:0007669"/>
    <property type="project" value="UniProtKB-UniRule"/>
</dbReference>
<evidence type="ECO:0000256" key="3">
    <source>
        <dbReference type="ARBA" id="ARBA00023125"/>
    </source>
</evidence>
<dbReference type="GO" id="GO:0009378">
    <property type="term" value="F:four-way junction helicase activity"/>
    <property type="evidence" value="ECO:0007669"/>
    <property type="project" value="InterPro"/>
</dbReference>
<dbReference type="Gene3D" id="2.40.50.140">
    <property type="entry name" value="Nucleic acid-binding proteins"/>
    <property type="match status" value="1"/>
</dbReference>
<protein>
    <recommendedName>
        <fullName evidence="6">Holliday junction branch migration complex subunit RuvA</fullName>
    </recommendedName>
</protein>
<evidence type="ECO:0000256" key="7">
    <source>
        <dbReference type="SAM" id="MobiDB-lite"/>
    </source>
</evidence>
<feature type="region of interest" description="Disordered" evidence="7">
    <location>
        <begin position="134"/>
        <end position="156"/>
    </location>
</feature>
<name>A0A6M8B1T6_9ACTO</name>
<evidence type="ECO:0000313" key="10">
    <source>
        <dbReference type="Proteomes" id="UP000504752"/>
    </source>
</evidence>
<dbReference type="GO" id="GO:0005737">
    <property type="term" value="C:cytoplasm"/>
    <property type="evidence" value="ECO:0007669"/>
    <property type="project" value="UniProtKB-SubCell"/>
</dbReference>
<comment type="subcellular location">
    <subcellularLocation>
        <location evidence="6">Cytoplasm</location>
    </subcellularLocation>
</comment>
<evidence type="ECO:0000256" key="6">
    <source>
        <dbReference type="HAMAP-Rule" id="MF_00031"/>
    </source>
</evidence>
<dbReference type="InterPro" id="IPR003583">
    <property type="entry name" value="Hlx-hairpin-Hlx_DNA-bd_motif"/>
</dbReference>
<proteinExistence type="inferred from homology"/>
<sequence length="213" mass="21595">MIASLRGTVVAVSLTSAVIETGGVGLAVLATPTTLSALRVGAEALLHTELIVREDSLTLYGFAEADERDCFRVLLGAKGVGAKLALAMLAVHTPDALRRAIAAEDVAALKRVPGLGPKGAQRIIIDVGDKLGPPLGQEPPASRGEPIAADGAAEDGEPHPDVVAALVQLGWNEASAREAVLAVGPGLAAPGQAPAVPEILRAALRWLGGGRRG</sequence>
<dbReference type="InterPro" id="IPR012340">
    <property type="entry name" value="NA-bd_OB-fold"/>
</dbReference>
<keyword evidence="10" id="KW-1185">Reference proteome</keyword>
<evidence type="ECO:0000313" key="9">
    <source>
        <dbReference type="EMBL" id="QKD79792.1"/>
    </source>
</evidence>
<gene>
    <name evidence="6 9" type="primary">ruvA</name>
    <name evidence="9" type="ORF">HPC72_05605</name>
</gene>
<evidence type="ECO:0000256" key="2">
    <source>
        <dbReference type="ARBA" id="ARBA00022763"/>
    </source>
</evidence>
<dbReference type="RefSeq" id="WP_159523175.1">
    <property type="nucleotide sequence ID" value="NZ_CP053642.1"/>
</dbReference>
<accession>A0A6M8B1T6</accession>
<dbReference type="Gene3D" id="1.10.8.10">
    <property type="entry name" value="DNA helicase RuvA subunit, C-terminal domain"/>
    <property type="match status" value="1"/>
</dbReference>
<organism evidence="9 10">
    <name type="scientific">Actinomyces marmotae</name>
    <dbReference type="NCBI Taxonomy" id="2737173"/>
    <lineage>
        <taxon>Bacteria</taxon>
        <taxon>Bacillati</taxon>
        <taxon>Actinomycetota</taxon>
        <taxon>Actinomycetes</taxon>
        <taxon>Actinomycetales</taxon>
        <taxon>Actinomycetaceae</taxon>
        <taxon>Actinomyces</taxon>
    </lineage>
</organism>
<comment type="caution">
    <text evidence="6">Lacks conserved residue(s) required for the propagation of feature annotation.</text>
</comment>
<dbReference type="KEGG" id="amam:HPC72_05605"/>
<keyword evidence="5 6" id="KW-0234">DNA repair</keyword>
<dbReference type="InterPro" id="IPR036267">
    <property type="entry name" value="RuvA_C_sf"/>
</dbReference>
<feature type="domain" description="Helix-hairpin-helix DNA-binding motif class 1" evidence="8">
    <location>
        <begin position="107"/>
        <end position="126"/>
    </location>
</feature>
<keyword evidence="2 6" id="KW-0227">DNA damage</keyword>
<dbReference type="Gene3D" id="1.10.150.20">
    <property type="entry name" value="5' to 3' exonuclease, C-terminal subdomain"/>
    <property type="match status" value="1"/>
</dbReference>
<comment type="function">
    <text evidence="6">The RuvA-RuvB-RuvC complex processes Holliday junction (HJ) DNA during genetic recombination and DNA repair, while the RuvA-RuvB complex plays an important role in the rescue of blocked DNA replication forks via replication fork reversal (RFR). RuvA specifically binds to HJ cruciform DNA, conferring on it an open structure. The RuvB hexamer acts as an ATP-dependent pump, pulling dsDNA into and through the RuvAB complex. HJ branch migration allows RuvC to scan DNA until it finds its consensus sequence, where it cleaves and resolves the cruciform DNA.</text>
</comment>
<dbReference type="NCBIfam" id="TIGR00084">
    <property type="entry name" value="ruvA"/>
    <property type="match status" value="1"/>
</dbReference>
<dbReference type="SUPFAM" id="SSF46929">
    <property type="entry name" value="DNA helicase RuvA subunit, C-terminal domain"/>
    <property type="match status" value="1"/>
</dbReference>
<dbReference type="GO" id="GO:0009379">
    <property type="term" value="C:Holliday junction helicase complex"/>
    <property type="evidence" value="ECO:0007669"/>
    <property type="project" value="InterPro"/>
</dbReference>
<dbReference type="GO" id="GO:0005524">
    <property type="term" value="F:ATP binding"/>
    <property type="evidence" value="ECO:0007669"/>
    <property type="project" value="InterPro"/>
</dbReference>
<dbReference type="SUPFAM" id="SSF50249">
    <property type="entry name" value="Nucleic acid-binding proteins"/>
    <property type="match status" value="1"/>
</dbReference>
<comment type="subunit">
    <text evidence="6">Homotetramer. Forms an RuvA(8)-RuvB(12)-Holliday junction (HJ) complex. HJ DNA is sandwiched between 2 RuvA tetramers; dsDNA enters through RuvA and exits via RuvB. An RuvB hexamer assembles on each DNA strand where it exits the tetramer. Each RuvB hexamer is contacted by two RuvA subunits (via domain III) on 2 adjacent RuvB subunits; this complex drives branch migration. In the full resolvosome a probable DNA-RuvA(4)-RuvB(12)-RuvC(2) complex forms which resolves the HJ.</text>
</comment>